<dbReference type="KEGG" id="nau:109214709"/>
<feature type="signal peptide" evidence="1">
    <location>
        <begin position="1"/>
        <end position="23"/>
    </location>
</feature>
<dbReference type="InterPro" id="IPR040404">
    <property type="entry name" value="Phylloplanin-like"/>
</dbReference>
<evidence type="ECO:0000313" key="3">
    <source>
        <dbReference type="Proteomes" id="UP000187609"/>
    </source>
</evidence>
<protein>
    <submittedName>
        <fullName evidence="2">Phylloplanin</fullName>
    </submittedName>
</protein>
<dbReference type="OMA" id="DGNMGVN"/>
<dbReference type="AlphaFoldDB" id="A0A1J6KDX1"/>
<evidence type="ECO:0000256" key="1">
    <source>
        <dbReference type="SAM" id="SignalP"/>
    </source>
</evidence>
<dbReference type="OrthoDB" id="905355at2759"/>
<proteinExistence type="predicted"/>
<organism evidence="2 3">
    <name type="scientific">Nicotiana attenuata</name>
    <name type="common">Coyote tobacco</name>
    <dbReference type="NCBI Taxonomy" id="49451"/>
    <lineage>
        <taxon>Eukaryota</taxon>
        <taxon>Viridiplantae</taxon>
        <taxon>Streptophyta</taxon>
        <taxon>Embryophyta</taxon>
        <taxon>Tracheophyta</taxon>
        <taxon>Spermatophyta</taxon>
        <taxon>Magnoliopsida</taxon>
        <taxon>eudicotyledons</taxon>
        <taxon>Gunneridae</taxon>
        <taxon>Pentapetalae</taxon>
        <taxon>asterids</taxon>
        <taxon>lamiids</taxon>
        <taxon>Solanales</taxon>
        <taxon>Solanaceae</taxon>
        <taxon>Nicotianoideae</taxon>
        <taxon>Nicotianeae</taxon>
        <taxon>Nicotiana</taxon>
    </lineage>
</organism>
<dbReference type="PANTHER" id="PTHR34458:SF5">
    <property type="entry name" value="POLLEN OLE E 1 ALLERGEN AND EXTENSIN FAMILY PROTEIN"/>
    <property type="match status" value="1"/>
</dbReference>
<dbReference type="STRING" id="49451.A0A1J6KDX1"/>
<feature type="chain" id="PRO_5012611177" evidence="1">
    <location>
        <begin position="24"/>
        <end position="158"/>
    </location>
</feature>
<reference evidence="2" key="1">
    <citation type="submission" date="2016-11" db="EMBL/GenBank/DDBJ databases">
        <title>The genome of Nicotiana attenuata.</title>
        <authorList>
            <person name="Xu S."/>
            <person name="Brockmoeller T."/>
            <person name="Gaquerel E."/>
            <person name="Navarro A."/>
            <person name="Kuhl H."/>
            <person name="Gase K."/>
            <person name="Ling Z."/>
            <person name="Zhou W."/>
            <person name="Kreitzer C."/>
            <person name="Stanke M."/>
            <person name="Tang H."/>
            <person name="Lyons E."/>
            <person name="Pandey P."/>
            <person name="Pandey S.P."/>
            <person name="Timmermann B."/>
            <person name="Baldwin I.T."/>
        </authorList>
    </citation>
    <scope>NUCLEOTIDE SEQUENCE [LARGE SCALE GENOMIC DNA]</scope>
    <source>
        <strain evidence="2">UT</strain>
    </source>
</reference>
<dbReference type="GeneID" id="109214709"/>
<keyword evidence="1" id="KW-0732">Signal</keyword>
<dbReference type="EMBL" id="MJEQ01002622">
    <property type="protein sequence ID" value="OIT26892.1"/>
    <property type="molecule type" value="Genomic_DNA"/>
</dbReference>
<comment type="caution">
    <text evidence="2">The sequence shown here is derived from an EMBL/GenBank/DDBJ whole genome shotgun (WGS) entry which is preliminary data.</text>
</comment>
<sequence length="158" mass="16076">MALAKNFLVSLLFALIATHVAVAQVGGLLSGLLGPIHIDGVLFCSLNGQIDIINGTTTPVFPNALVQLRCGAGNVVSSTTTNGSGVFSLVLDPLQNILSSLLSNCSLVVTTPLSTCNASLPSIGLLQSPLQLVGKTLVGLLSTVNLGATGFQLLPNLI</sequence>
<name>A0A1J6KDX1_NICAT</name>
<gene>
    <name evidence="2" type="primary">PHYLL</name>
    <name evidence="2" type="ORF">A4A49_22925</name>
</gene>
<keyword evidence="3" id="KW-1185">Reference proteome</keyword>
<dbReference type="PANTHER" id="PTHR34458">
    <property type="entry name" value="POLLEN OLE E 1 ALLERGEN AND EXTENSIN FAMILY PROTEIN-RELATED"/>
    <property type="match status" value="1"/>
</dbReference>
<dbReference type="Proteomes" id="UP000187609">
    <property type="component" value="Unassembled WGS sequence"/>
</dbReference>
<dbReference type="Gramene" id="OIT26892">
    <property type="protein sequence ID" value="OIT26892"/>
    <property type="gene ID" value="A4A49_22925"/>
</dbReference>
<accession>A0A1J6KDX1</accession>
<evidence type="ECO:0000313" key="2">
    <source>
        <dbReference type="EMBL" id="OIT26892.1"/>
    </source>
</evidence>